<dbReference type="Pfam" id="PF24874">
    <property type="entry name" value="Piezo_THU9_anchor"/>
    <property type="match status" value="1"/>
</dbReference>
<dbReference type="EMBL" id="JAGYWB010000006">
    <property type="protein sequence ID" value="KAI0518689.1"/>
    <property type="molecule type" value="Genomic_DNA"/>
</dbReference>
<dbReference type="AlphaFoldDB" id="A0A8T3BQT5"/>
<dbReference type="GO" id="GO:0016020">
    <property type="term" value="C:membrane"/>
    <property type="evidence" value="ECO:0007669"/>
    <property type="project" value="InterPro"/>
</dbReference>
<accession>A0A8T3BQT5</accession>
<keyword evidence="4" id="KW-1185">Reference proteome</keyword>
<evidence type="ECO:0000256" key="1">
    <source>
        <dbReference type="SAM" id="Phobius"/>
    </source>
</evidence>
<proteinExistence type="predicted"/>
<keyword evidence="1" id="KW-0472">Membrane</keyword>
<feature type="domain" description="Piezo THU9 and anchor" evidence="2">
    <location>
        <begin position="90"/>
        <end position="195"/>
    </location>
</feature>
<dbReference type="Proteomes" id="UP000829196">
    <property type="component" value="Unassembled WGS sequence"/>
</dbReference>
<feature type="transmembrane region" description="Helical" evidence="1">
    <location>
        <begin position="173"/>
        <end position="194"/>
    </location>
</feature>
<evidence type="ECO:0000313" key="3">
    <source>
        <dbReference type="EMBL" id="KAI0518689.1"/>
    </source>
</evidence>
<dbReference type="GO" id="GO:0071260">
    <property type="term" value="P:cellular response to mechanical stimulus"/>
    <property type="evidence" value="ECO:0007669"/>
    <property type="project" value="TreeGrafter"/>
</dbReference>
<organism evidence="3 4">
    <name type="scientific">Dendrobium nobile</name>
    <name type="common">Orchid</name>
    <dbReference type="NCBI Taxonomy" id="94219"/>
    <lineage>
        <taxon>Eukaryota</taxon>
        <taxon>Viridiplantae</taxon>
        <taxon>Streptophyta</taxon>
        <taxon>Embryophyta</taxon>
        <taxon>Tracheophyta</taxon>
        <taxon>Spermatophyta</taxon>
        <taxon>Magnoliopsida</taxon>
        <taxon>Liliopsida</taxon>
        <taxon>Asparagales</taxon>
        <taxon>Orchidaceae</taxon>
        <taxon>Epidendroideae</taxon>
        <taxon>Malaxideae</taxon>
        <taxon>Dendrobiinae</taxon>
        <taxon>Dendrobium</taxon>
    </lineage>
</organism>
<dbReference type="PANTHER" id="PTHR13167">
    <property type="entry name" value="PIEZO-TYPE MECHANOSENSITIVE ION CHANNEL COMPONENT"/>
    <property type="match status" value="1"/>
</dbReference>
<comment type="caution">
    <text evidence="3">The sequence shown here is derived from an EMBL/GenBank/DDBJ whole genome shotgun (WGS) entry which is preliminary data.</text>
</comment>
<dbReference type="InterPro" id="IPR056770">
    <property type="entry name" value="Piezo_THU9_anchor"/>
</dbReference>
<evidence type="ECO:0000313" key="4">
    <source>
        <dbReference type="Proteomes" id="UP000829196"/>
    </source>
</evidence>
<dbReference type="GO" id="GO:0050982">
    <property type="term" value="P:detection of mechanical stimulus"/>
    <property type="evidence" value="ECO:0007669"/>
    <property type="project" value="TreeGrafter"/>
</dbReference>
<reference evidence="3" key="1">
    <citation type="journal article" date="2022" name="Front. Genet.">
        <title>Chromosome-Scale Assembly of the Dendrobium nobile Genome Provides Insights Into the Molecular Mechanism of the Biosynthesis of the Medicinal Active Ingredient of Dendrobium.</title>
        <authorList>
            <person name="Xu Q."/>
            <person name="Niu S.-C."/>
            <person name="Li K.-L."/>
            <person name="Zheng P.-J."/>
            <person name="Zhang X.-J."/>
            <person name="Jia Y."/>
            <person name="Liu Y."/>
            <person name="Niu Y.-X."/>
            <person name="Yu L.-H."/>
            <person name="Chen D.-F."/>
            <person name="Zhang G.-Q."/>
        </authorList>
    </citation>
    <scope>NUCLEOTIDE SEQUENCE</scope>
    <source>
        <tissue evidence="3">Leaf</tissue>
    </source>
</reference>
<keyword evidence="1" id="KW-1133">Transmembrane helix</keyword>
<dbReference type="PANTHER" id="PTHR13167:SF25">
    <property type="entry name" value="PIEZO-TYPE MECHANOSENSITIVE ION CHANNEL COMPONENT"/>
    <property type="match status" value="1"/>
</dbReference>
<gene>
    <name evidence="3" type="ORF">KFK09_006125</name>
</gene>
<name>A0A8T3BQT5_DENNO</name>
<protein>
    <recommendedName>
        <fullName evidence="2">Piezo THU9 and anchor domain-containing protein</fullName>
    </recommendedName>
</protein>
<dbReference type="GO" id="GO:0005261">
    <property type="term" value="F:monoatomic cation channel activity"/>
    <property type="evidence" value="ECO:0007669"/>
    <property type="project" value="TreeGrafter"/>
</dbReference>
<dbReference type="OrthoDB" id="303066at2759"/>
<feature type="transmembrane region" description="Helical" evidence="1">
    <location>
        <begin position="55"/>
        <end position="80"/>
    </location>
</feature>
<feature type="transmembrane region" description="Helical" evidence="1">
    <location>
        <begin position="32"/>
        <end position="49"/>
    </location>
</feature>
<dbReference type="GO" id="GO:0008381">
    <property type="term" value="F:mechanosensitive monoatomic ion channel activity"/>
    <property type="evidence" value="ECO:0007669"/>
    <property type="project" value="InterPro"/>
</dbReference>
<evidence type="ECO:0000259" key="2">
    <source>
        <dbReference type="Pfam" id="PF24874"/>
    </source>
</evidence>
<dbReference type="GO" id="GO:0042391">
    <property type="term" value="P:regulation of membrane potential"/>
    <property type="evidence" value="ECO:0007669"/>
    <property type="project" value="TreeGrafter"/>
</dbReference>
<keyword evidence="1" id="KW-0812">Transmembrane</keyword>
<sequence length="246" mass="27990">MPSFPPIFTAGVFGFRQVLTAIYSTTFFGSPIRIACYLLLLAIQLVVGISHPSWIFLPFFVCSCVCLVDWSLTSNFLGLFRCRIPNKSTLYGQFLTSKISQINYLGFRLYRALPFLYELRCMLDWSCTTTSLTLYDWLKVEDIYSSLFLVKCDAVLNRASHKQGQKQSRMTKFCSGICLSFILICVIWAPMLMYSSGNPTNIANPIKDVNVQIDIKATGGRLTPFQTTLSRYGRFLLWFNSDISDL</sequence>
<dbReference type="InterPro" id="IPR027272">
    <property type="entry name" value="Piezo"/>
</dbReference>